<evidence type="ECO:0000313" key="4">
    <source>
        <dbReference type="Proteomes" id="UP000614216"/>
    </source>
</evidence>
<dbReference type="AlphaFoldDB" id="A0A937FVL8"/>
<keyword evidence="4" id="KW-1185">Reference proteome</keyword>
<dbReference type="Gene3D" id="1.10.260.40">
    <property type="entry name" value="lambda repressor-like DNA-binding domains"/>
    <property type="match status" value="1"/>
</dbReference>
<dbReference type="SUPFAM" id="SSF47413">
    <property type="entry name" value="lambda repressor-like DNA-binding domains"/>
    <property type="match status" value="1"/>
</dbReference>
<dbReference type="GO" id="GO:0003677">
    <property type="term" value="F:DNA binding"/>
    <property type="evidence" value="ECO:0007669"/>
    <property type="project" value="InterPro"/>
</dbReference>
<dbReference type="Pfam" id="PF01381">
    <property type="entry name" value="HTH_3"/>
    <property type="match status" value="1"/>
</dbReference>
<gene>
    <name evidence="3" type="ORF">JMN32_03530</name>
</gene>
<name>A0A937FVL8_9BACT</name>
<reference evidence="3" key="1">
    <citation type="submission" date="2021-01" db="EMBL/GenBank/DDBJ databases">
        <title>Fulvivirga kasyanovii gen. nov., sp nov., a novel member of the phylum Bacteroidetes isolated from seawater in a mussel farm.</title>
        <authorList>
            <person name="Zhao L.-H."/>
            <person name="Wang Z.-J."/>
        </authorList>
    </citation>
    <scope>NUCLEOTIDE SEQUENCE</scope>
    <source>
        <strain evidence="3">29W222</strain>
    </source>
</reference>
<feature type="domain" description="HTH cro/C1-type" evidence="2">
    <location>
        <begin position="14"/>
        <end position="74"/>
    </location>
</feature>
<feature type="coiled-coil region" evidence="1">
    <location>
        <begin position="105"/>
        <end position="149"/>
    </location>
</feature>
<accession>A0A937FVL8</accession>
<dbReference type="RefSeq" id="WP_202854911.1">
    <property type="nucleotide sequence ID" value="NZ_JAEUGD010000007.1"/>
</dbReference>
<sequence length="159" mass="18107">MNFNTIYATIAAKISYFRAQKKISQEELAQKIQELTGETCGKHAISRFENSRRKLPINYVPALAQIFGITTDELFFSANELKRTDKDQIGTQVADYRELATTNPKEAASKALEALLNAKKEVQALKEQLRKCKEELEKKSTKMKKYKEIAKSLSKLSKD</sequence>
<dbReference type="InterPro" id="IPR010982">
    <property type="entry name" value="Lambda_DNA-bd_dom_sf"/>
</dbReference>
<dbReference type="Proteomes" id="UP000614216">
    <property type="component" value="Unassembled WGS sequence"/>
</dbReference>
<dbReference type="SMART" id="SM00530">
    <property type="entry name" value="HTH_XRE"/>
    <property type="match status" value="1"/>
</dbReference>
<protein>
    <submittedName>
        <fullName evidence="3">Helix-turn-helix transcriptional regulator</fullName>
    </submittedName>
</protein>
<proteinExistence type="predicted"/>
<keyword evidence="1" id="KW-0175">Coiled coil</keyword>
<comment type="caution">
    <text evidence="3">The sequence shown here is derived from an EMBL/GenBank/DDBJ whole genome shotgun (WGS) entry which is preliminary data.</text>
</comment>
<dbReference type="EMBL" id="JAEUGD010000007">
    <property type="protein sequence ID" value="MBL6445362.1"/>
    <property type="molecule type" value="Genomic_DNA"/>
</dbReference>
<evidence type="ECO:0000259" key="2">
    <source>
        <dbReference type="PROSITE" id="PS50943"/>
    </source>
</evidence>
<evidence type="ECO:0000313" key="3">
    <source>
        <dbReference type="EMBL" id="MBL6445362.1"/>
    </source>
</evidence>
<evidence type="ECO:0000256" key="1">
    <source>
        <dbReference type="SAM" id="Coils"/>
    </source>
</evidence>
<organism evidence="3 4">
    <name type="scientific">Fulvivirga marina</name>
    <dbReference type="NCBI Taxonomy" id="2494733"/>
    <lineage>
        <taxon>Bacteria</taxon>
        <taxon>Pseudomonadati</taxon>
        <taxon>Bacteroidota</taxon>
        <taxon>Cytophagia</taxon>
        <taxon>Cytophagales</taxon>
        <taxon>Fulvivirgaceae</taxon>
        <taxon>Fulvivirga</taxon>
    </lineage>
</organism>
<dbReference type="PROSITE" id="PS50943">
    <property type="entry name" value="HTH_CROC1"/>
    <property type="match status" value="1"/>
</dbReference>
<dbReference type="CDD" id="cd00093">
    <property type="entry name" value="HTH_XRE"/>
    <property type="match status" value="1"/>
</dbReference>
<dbReference type="InterPro" id="IPR001387">
    <property type="entry name" value="Cro/C1-type_HTH"/>
</dbReference>